<proteinExistence type="predicted"/>
<evidence type="ECO:0008006" key="4">
    <source>
        <dbReference type="Google" id="ProtNLM"/>
    </source>
</evidence>
<accession>A0A2T0FD71</accession>
<dbReference type="AlphaFoldDB" id="A0A2T0FD71"/>
<gene>
    <name evidence="2" type="ORF">B9G98_00537</name>
</gene>
<reference evidence="2 3" key="1">
    <citation type="submission" date="2017-04" db="EMBL/GenBank/DDBJ databases">
        <title>Genome sequencing of [Candida] sorbophila.</title>
        <authorList>
            <person name="Ahn J.O."/>
        </authorList>
    </citation>
    <scope>NUCLEOTIDE SEQUENCE [LARGE SCALE GENOMIC DNA]</scope>
    <source>
        <strain evidence="2 3">DS02</strain>
    </source>
</reference>
<dbReference type="GeneID" id="36514286"/>
<dbReference type="Proteomes" id="UP000238350">
    <property type="component" value="Unassembled WGS sequence"/>
</dbReference>
<protein>
    <recommendedName>
        <fullName evidence="4">GAF domain-containing protein</fullName>
    </recommendedName>
</protein>
<evidence type="ECO:0000313" key="2">
    <source>
        <dbReference type="EMBL" id="PRT52917.1"/>
    </source>
</evidence>
<dbReference type="EMBL" id="NDIQ01000001">
    <property type="protein sequence ID" value="PRT52917.1"/>
    <property type="molecule type" value="Genomic_DNA"/>
</dbReference>
<dbReference type="OrthoDB" id="303614at2759"/>
<evidence type="ECO:0000313" key="3">
    <source>
        <dbReference type="Proteomes" id="UP000238350"/>
    </source>
</evidence>
<comment type="caution">
    <text evidence="2">The sequence shown here is derived from an EMBL/GenBank/DDBJ whole genome shotgun (WGS) entry which is preliminary data.</text>
</comment>
<evidence type="ECO:0000256" key="1">
    <source>
        <dbReference type="SAM" id="MobiDB-lite"/>
    </source>
</evidence>
<keyword evidence="3" id="KW-1185">Reference proteome</keyword>
<organism evidence="2 3">
    <name type="scientific">Wickerhamiella sorbophila</name>
    <dbReference type="NCBI Taxonomy" id="45607"/>
    <lineage>
        <taxon>Eukaryota</taxon>
        <taxon>Fungi</taxon>
        <taxon>Dikarya</taxon>
        <taxon>Ascomycota</taxon>
        <taxon>Saccharomycotina</taxon>
        <taxon>Dipodascomycetes</taxon>
        <taxon>Dipodascales</taxon>
        <taxon>Trichomonascaceae</taxon>
        <taxon>Wickerhamiella</taxon>
    </lineage>
</organism>
<sequence>MTEDSTVNSIRRVLSLPFRRPSRTRKASDGNSWLKRASSSVHTSTVSSMKSGTKLNTATGTFGALDQTWHDWIEMYQKGTQNLSNIARPVCFNGYGHMSPPESANEAERLQAVARLIDRREIVKQKEWFDSMLRPIMAQHRLSCACISIVDANCQYVCFQIGLGSEIRIISRKLSIDGHALLSKDHFALLDASSDWRTQFNPLVHGPPFLKFYAGVPLISNSNGTAVGVLSMFDPYLRTQVPRGLIQALQFAAEKVMEHIEVNAELPRPRIDWPATSDPRESTTDLESQTDTPLTVDGDSGVPDFCLTHTKPGMASCFQPLGGQVVLQPYQVFESLLKCRSFRQAFVKACHITARTLGLDVVYVVEIRARSRYLVDEQVFTTFKNAHHEDESAAFERLPKRLVKKQIQIRKVGSNSGVYEPELDKKVLLSALSSKFGLKYTANCFQDCEGSAEYPSVLLIPFRRTPATVVNKSNAVNSPSSCTSMTDDEFTFEETKPQPETNVTDNVVYVRWGGFIMCSFSSASCTFSPGDVAFMKKVVKALENILLCQQEKGLADSPALSK</sequence>
<name>A0A2T0FD71_9ASCO</name>
<feature type="region of interest" description="Disordered" evidence="1">
    <location>
        <begin position="270"/>
        <end position="294"/>
    </location>
</feature>
<dbReference type="SUPFAM" id="SSF55781">
    <property type="entry name" value="GAF domain-like"/>
    <property type="match status" value="1"/>
</dbReference>
<dbReference type="RefSeq" id="XP_024662863.1">
    <property type="nucleotide sequence ID" value="XM_024807095.1"/>
</dbReference>
<dbReference type="PANTHER" id="PTHR43102:SF2">
    <property type="entry name" value="GAF DOMAIN-CONTAINING PROTEIN"/>
    <property type="match status" value="1"/>
</dbReference>
<dbReference type="PANTHER" id="PTHR43102">
    <property type="entry name" value="SLR1143 PROTEIN"/>
    <property type="match status" value="1"/>
</dbReference>
<dbReference type="STRING" id="45607.A0A2T0FD71"/>